<evidence type="ECO:0000256" key="8">
    <source>
        <dbReference type="PROSITE-ProRule" id="PRU10052"/>
    </source>
</evidence>
<dbReference type="Gene3D" id="2.160.20.10">
    <property type="entry name" value="Single-stranded right-handed beta-helix, Pectin lyase-like"/>
    <property type="match status" value="1"/>
</dbReference>
<dbReference type="eggNOG" id="ENOG502QV2R">
    <property type="taxonomic scope" value="Eukaryota"/>
</dbReference>
<evidence type="ECO:0000256" key="3">
    <source>
        <dbReference type="ARBA" id="ARBA00022512"/>
    </source>
</evidence>
<dbReference type="OrthoDB" id="187139at2759"/>
<dbReference type="PaxDb" id="3827-XP_004495937.1"/>
<keyword evidence="4" id="KW-0964">Secreted</keyword>
<evidence type="ECO:0000256" key="2">
    <source>
        <dbReference type="ARBA" id="ARBA00008834"/>
    </source>
</evidence>
<proteinExistence type="inferred from homology"/>
<dbReference type="Proteomes" id="UP000087171">
    <property type="component" value="Chromosome Ca4"/>
</dbReference>
<keyword evidence="10" id="KW-0732">Signal</keyword>
<evidence type="ECO:0000256" key="5">
    <source>
        <dbReference type="ARBA" id="ARBA00022801"/>
    </source>
</evidence>
<feature type="signal peptide" evidence="10">
    <location>
        <begin position="1"/>
        <end position="25"/>
    </location>
</feature>
<dbReference type="RefSeq" id="XP_004495937.1">
    <property type="nucleotide sequence ID" value="XM_004495880.3"/>
</dbReference>
<dbReference type="InterPro" id="IPR006626">
    <property type="entry name" value="PbH1"/>
</dbReference>
<dbReference type="KEGG" id="cam:101514347"/>
<evidence type="ECO:0000313" key="12">
    <source>
        <dbReference type="RefSeq" id="XP_004495937.1"/>
    </source>
</evidence>
<feature type="chain" id="PRO_5010302517" evidence="10">
    <location>
        <begin position="26"/>
        <end position="408"/>
    </location>
</feature>
<name>A0A1S2XX92_CICAR</name>
<dbReference type="FunFam" id="2.160.20.10:FF:000004">
    <property type="entry name" value="Pectin lyase-like superfamily protein"/>
    <property type="match status" value="1"/>
</dbReference>
<dbReference type="InterPro" id="IPR011050">
    <property type="entry name" value="Pectin_lyase_fold/virulence"/>
</dbReference>
<dbReference type="PROSITE" id="PS00502">
    <property type="entry name" value="POLYGALACTURONASE"/>
    <property type="match status" value="1"/>
</dbReference>
<reference evidence="12" key="2">
    <citation type="submission" date="2025-08" db="UniProtKB">
        <authorList>
            <consortium name="RefSeq"/>
        </authorList>
    </citation>
    <scope>IDENTIFICATION</scope>
    <source>
        <tissue evidence="12">Etiolated seedlings</tissue>
    </source>
</reference>
<organism evidence="11 12">
    <name type="scientific">Cicer arietinum</name>
    <name type="common">Chickpea</name>
    <name type="synonym">Garbanzo</name>
    <dbReference type="NCBI Taxonomy" id="3827"/>
    <lineage>
        <taxon>Eukaryota</taxon>
        <taxon>Viridiplantae</taxon>
        <taxon>Streptophyta</taxon>
        <taxon>Embryophyta</taxon>
        <taxon>Tracheophyta</taxon>
        <taxon>Spermatophyta</taxon>
        <taxon>Magnoliopsida</taxon>
        <taxon>eudicotyledons</taxon>
        <taxon>Gunneridae</taxon>
        <taxon>Pentapetalae</taxon>
        <taxon>rosids</taxon>
        <taxon>fabids</taxon>
        <taxon>Fabales</taxon>
        <taxon>Fabaceae</taxon>
        <taxon>Papilionoideae</taxon>
        <taxon>50 kb inversion clade</taxon>
        <taxon>NPAAA clade</taxon>
        <taxon>Hologalegina</taxon>
        <taxon>IRL clade</taxon>
        <taxon>Cicereae</taxon>
        <taxon>Cicer</taxon>
    </lineage>
</organism>
<reference evidence="11" key="1">
    <citation type="journal article" date="2013" name="Nat. Biotechnol.">
        <title>Draft genome sequence of chickpea (Cicer arietinum) provides a resource for trait improvement.</title>
        <authorList>
            <person name="Varshney R.K."/>
            <person name="Song C."/>
            <person name="Saxena R.K."/>
            <person name="Azam S."/>
            <person name="Yu S."/>
            <person name="Sharpe A.G."/>
            <person name="Cannon S."/>
            <person name="Baek J."/>
            <person name="Rosen B.D."/>
            <person name="Tar'an B."/>
            <person name="Millan T."/>
            <person name="Zhang X."/>
            <person name="Ramsay L.D."/>
            <person name="Iwata A."/>
            <person name="Wang Y."/>
            <person name="Nelson W."/>
            <person name="Farmer A.D."/>
            <person name="Gaur P.M."/>
            <person name="Soderlund C."/>
            <person name="Penmetsa R.V."/>
            <person name="Xu C."/>
            <person name="Bharti A.K."/>
            <person name="He W."/>
            <person name="Winter P."/>
            <person name="Zhao S."/>
            <person name="Hane J.K."/>
            <person name="Carrasquilla-Garcia N."/>
            <person name="Condie J.A."/>
            <person name="Upadhyaya H.D."/>
            <person name="Luo M.C."/>
            <person name="Thudi M."/>
            <person name="Gowda C.L."/>
            <person name="Singh N.P."/>
            <person name="Lichtenzveig J."/>
            <person name="Gali K.K."/>
            <person name="Rubio J."/>
            <person name="Nadarajan N."/>
            <person name="Dolezel J."/>
            <person name="Bansal K.C."/>
            <person name="Xu X."/>
            <person name="Edwards D."/>
            <person name="Zhang G."/>
            <person name="Kahl G."/>
            <person name="Gil J."/>
            <person name="Singh K.B."/>
            <person name="Datta S.K."/>
            <person name="Jackson S.A."/>
            <person name="Wang J."/>
            <person name="Cook D.R."/>
        </authorList>
    </citation>
    <scope>NUCLEOTIDE SEQUENCE [LARGE SCALE GENOMIC DNA]</scope>
    <source>
        <strain evidence="11">cv. CDC Frontier</strain>
    </source>
</reference>
<sequence>MATPKSLFFLGIVFLSFSIIGASRSLLENGDPAVFNVTSFGAVADDKTDNVEAFRAAWMAACKNSTTPATLLIPEGTFVSGQTLFAGPCISPKPITVEVIGTVKATTDLSEYYSPEWFTFLSIDGLVLKGGGIFDGQGAISWPFNDCKKNKGNCVSLPSSLKFEKVNNSIVTNITSLNSMEFHYHLYGCNNISFTNLKITAPGNSPNTDGMHISSSDRISVSDSIIGTGDDCISVGHSTSNITITNITCGPGHGISVGSLGKRPTEKTVDGVIVKNCTFTNTTNGARIKTWLGSTPAEAKNIVYEDLIMNGVQNPIVIDQSYGKKARVASTSVWKISDVHFRNISGTTVSNIAVSLQCSTKNPCEGVEVADVDLSYVGAPYNTTFVSVCANAEAIFGGKLNPPACSLL</sequence>
<dbReference type="STRING" id="3827.A0A1S2XX92"/>
<dbReference type="SMART" id="SM00710">
    <property type="entry name" value="PbH1"/>
    <property type="match status" value="5"/>
</dbReference>
<keyword evidence="11" id="KW-1185">Reference proteome</keyword>
<keyword evidence="5 9" id="KW-0378">Hydrolase</keyword>
<evidence type="ECO:0000256" key="9">
    <source>
        <dbReference type="RuleBase" id="RU361169"/>
    </source>
</evidence>
<comment type="similarity">
    <text evidence="2 9">Belongs to the glycosyl hydrolase 28 family.</text>
</comment>
<evidence type="ECO:0000256" key="4">
    <source>
        <dbReference type="ARBA" id="ARBA00022525"/>
    </source>
</evidence>
<evidence type="ECO:0000256" key="10">
    <source>
        <dbReference type="SAM" id="SignalP"/>
    </source>
</evidence>
<dbReference type="AlphaFoldDB" id="A0A1S2XX92"/>
<keyword evidence="3" id="KW-0134">Cell wall</keyword>
<dbReference type="GeneID" id="101514347"/>
<evidence type="ECO:0000256" key="6">
    <source>
        <dbReference type="ARBA" id="ARBA00023295"/>
    </source>
</evidence>
<evidence type="ECO:0000256" key="7">
    <source>
        <dbReference type="ARBA" id="ARBA00023316"/>
    </source>
</evidence>
<dbReference type="Pfam" id="PF00295">
    <property type="entry name" value="Glyco_hydro_28"/>
    <property type="match status" value="1"/>
</dbReference>
<dbReference type="GO" id="GO:0005975">
    <property type="term" value="P:carbohydrate metabolic process"/>
    <property type="evidence" value="ECO:0007669"/>
    <property type="project" value="InterPro"/>
</dbReference>
<dbReference type="GO" id="GO:0071555">
    <property type="term" value="P:cell wall organization"/>
    <property type="evidence" value="ECO:0007669"/>
    <property type="project" value="UniProtKB-KW"/>
</dbReference>
<dbReference type="SUPFAM" id="SSF51126">
    <property type="entry name" value="Pectin lyase-like"/>
    <property type="match status" value="1"/>
</dbReference>
<evidence type="ECO:0000313" key="11">
    <source>
        <dbReference type="Proteomes" id="UP000087171"/>
    </source>
</evidence>
<dbReference type="InterPro" id="IPR012334">
    <property type="entry name" value="Pectin_lyas_fold"/>
</dbReference>
<feature type="active site" evidence="8">
    <location>
        <position position="253"/>
    </location>
</feature>
<gene>
    <name evidence="12" type="primary">LOC101514347</name>
</gene>
<dbReference type="GO" id="GO:0004650">
    <property type="term" value="F:polygalacturonase activity"/>
    <property type="evidence" value="ECO:0007669"/>
    <property type="project" value="InterPro"/>
</dbReference>
<accession>A0A1S2XX92</accession>
<evidence type="ECO:0000256" key="1">
    <source>
        <dbReference type="ARBA" id="ARBA00004191"/>
    </source>
</evidence>
<dbReference type="PANTHER" id="PTHR31375">
    <property type="match status" value="1"/>
</dbReference>
<comment type="subcellular location">
    <subcellularLocation>
        <location evidence="1">Secreted</location>
        <location evidence="1">Cell wall</location>
    </subcellularLocation>
</comment>
<dbReference type="InterPro" id="IPR000743">
    <property type="entry name" value="Glyco_hydro_28"/>
</dbReference>
<protein>
    <submittedName>
        <fullName evidence="12">Exopolygalacturonase clone GBGE184</fullName>
    </submittedName>
</protein>
<keyword evidence="6 9" id="KW-0326">Glycosidase</keyword>
<keyword evidence="7" id="KW-0961">Cell wall biogenesis/degradation</keyword>